<dbReference type="GeneID" id="28995932"/>
<dbReference type="InterPro" id="IPR003689">
    <property type="entry name" value="ZIP"/>
</dbReference>
<gene>
    <name evidence="8" type="ORF">PHYBLDRAFT_164529</name>
</gene>
<sequence>MQSTKSSCLLALLFLALINLAQAQQLTAVVCNSLPTETYNLPLRIGSIFLILVTSGLGVFTPIVLFRVLPYKAGGFREHFLNIGKFFGTGVISGTAFIHMLPEAFGHFSSPCLSAGWKTYPGYAGVFCMVASFGLQLIELCAISNMEAMAKRRALAAQTEEEQAGIDERTDTKTVSAIKKEDASPHEHHHDGFSTDGHIHSAGFLENDEKMMRNMGTFILELGILVHSIIIGITVGTTGNHGFITLLIALVFHQFFEGVALGTRINELEFKGWIKPTIMGAFFLIITPFGMAIGVGVHSAFPANSSSFILAQAILDSLSAGILLYSAFISLMSLEINQNVAFRRSTTMNKVISFGSMYAGAALMSVLGTWI</sequence>
<name>A0A167PBZ1_PHYB8</name>
<evidence type="ECO:0000256" key="4">
    <source>
        <dbReference type="ARBA" id="ARBA00023136"/>
    </source>
</evidence>
<evidence type="ECO:0000256" key="7">
    <source>
        <dbReference type="SAM" id="SignalP"/>
    </source>
</evidence>
<keyword evidence="2 6" id="KW-0812">Transmembrane</keyword>
<feature type="compositionally biased region" description="Basic and acidic residues" evidence="5">
    <location>
        <begin position="166"/>
        <end position="192"/>
    </location>
</feature>
<dbReference type="Proteomes" id="UP000077315">
    <property type="component" value="Unassembled WGS sequence"/>
</dbReference>
<evidence type="ECO:0000256" key="1">
    <source>
        <dbReference type="ARBA" id="ARBA00004141"/>
    </source>
</evidence>
<keyword evidence="4 6" id="KW-0472">Membrane</keyword>
<dbReference type="VEuPathDB" id="FungiDB:PHYBLDRAFT_164529"/>
<dbReference type="Pfam" id="PF02535">
    <property type="entry name" value="Zip"/>
    <property type="match status" value="1"/>
</dbReference>
<keyword evidence="7" id="KW-0732">Signal</keyword>
<feature type="chain" id="PRO_5007891078" evidence="7">
    <location>
        <begin position="24"/>
        <end position="371"/>
    </location>
</feature>
<dbReference type="RefSeq" id="XP_018295668.1">
    <property type="nucleotide sequence ID" value="XM_018435026.1"/>
</dbReference>
<accession>A0A167PBZ1</accession>
<feature type="transmembrane region" description="Helical" evidence="6">
    <location>
        <begin position="309"/>
        <end position="331"/>
    </location>
</feature>
<feature type="transmembrane region" description="Helical" evidence="6">
    <location>
        <begin position="243"/>
        <end position="265"/>
    </location>
</feature>
<dbReference type="STRING" id="763407.A0A167PBZ1"/>
<organism evidence="8 9">
    <name type="scientific">Phycomyces blakesleeanus (strain ATCC 8743b / DSM 1359 / FGSC 10004 / NBRC 33097 / NRRL 1555)</name>
    <dbReference type="NCBI Taxonomy" id="763407"/>
    <lineage>
        <taxon>Eukaryota</taxon>
        <taxon>Fungi</taxon>
        <taxon>Fungi incertae sedis</taxon>
        <taxon>Mucoromycota</taxon>
        <taxon>Mucoromycotina</taxon>
        <taxon>Mucoromycetes</taxon>
        <taxon>Mucorales</taxon>
        <taxon>Phycomycetaceae</taxon>
        <taxon>Phycomyces</taxon>
    </lineage>
</organism>
<dbReference type="EMBL" id="KV440974">
    <property type="protein sequence ID" value="OAD77628.1"/>
    <property type="molecule type" value="Genomic_DNA"/>
</dbReference>
<feature type="transmembrane region" description="Helical" evidence="6">
    <location>
        <begin position="122"/>
        <end position="143"/>
    </location>
</feature>
<protein>
    <submittedName>
        <fullName evidence="8">Uncharacterized protein</fullName>
    </submittedName>
</protein>
<evidence type="ECO:0000313" key="9">
    <source>
        <dbReference type="Proteomes" id="UP000077315"/>
    </source>
</evidence>
<dbReference type="GO" id="GO:0005385">
    <property type="term" value="F:zinc ion transmembrane transporter activity"/>
    <property type="evidence" value="ECO:0007669"/>
    <property type="project" value="TreeGrafter"/>
</dbReference>
<keyword evidence="9" id="KW-1185">Reference proteome</keyword>
<feature type="signal peptide" evidence="7">
    <location>
        <begin position="1"/>
        <end position="23"/>
    </location>
</feature>
<dbReference type="AlphaFoldDB" id="A0A167PBZ1"/>
<dbReference type="InParanoid" id="A0A167PBZ1"/>
<feature type="transmembrane region" description="Helical" evidence="6">
    <location>
        <begin position="80"/>
        <end position="102"/>
    </location>
</feature>
<evidence type="ECO:0000256" key="6">
    <source>
        <dbReference type="SAM" id="Phobius"/>
    </source>
</evidence>
<evidence type="ECO:0000256" key="5">
    <source>
        <dbReference type="SAM" id="MobiDB-lite"/>
    </source>
</evidence>
<feature type="transmembrane region" description="Helical" evidence="6">
    <location>
        <begin position="351"/>
        <end position="370"/>
    </location>
</feature>
<feature type="region of interest" description="Disordered" evidence="5">
    <location>
        <begin position="159"/>
        <end position="192"/>
    </location>
</feature>
<evidence type="ECO:0000256" key="3">
    <source>
        <dbReference type="ARBA" id="ARBA00022989"/>
    </source>
</evidence>
<proteinExistence type="predicted"/>
<reference evidence="9" key="1">
    <citation type="submission" date="2015-06" db="EMBL/GenBank/DDBJ databases">
        <title>Expansion of signal transduction pathways in fungi by whole-genome duplication.</title>
        <authorList>
            <consortium name="DOE Joint Genome Institute"/>
            <person name="Corrochano L.M."/>
            <person name="Kuo A."/>
            <person name="Marcet-Houben M."/>
            <person name="Polaino S."/>
            <person name="Salamov A."/>
            <person name="Villalobos J.M."/>
            <person name="Alvarez M.I."/>
            <person name="Avalos J."/>
            <person name="Benito E.P."/>
            <person name="Benoit I."/>
            <person name="Burger G."/>
            <person name="Camino L.P."/>
            <person name="Canovas D."/>
            <person name="Cerda-Olmedo E."/>
            <person name="Cheng J.-F."/>
            <person name="Dominguez A."/>
            <person name="Elias M."/>
            <person name="Eslava A.P."/>
            <person name="Glaser F."/>
            <person name="Grimwood J."/>
            <person name="Gutierrez G."/>
            <person name="Heitman J."/>
            <person name="Henrissat B."/>
            <person name="Iturriaga E.A."/>
            <person name="Lang B.F."/>
            <person name="Lavin J.L."/>
            <person name="Lee S."/>
            <person name="Li W."/>
            <person name="Lindquist E."/>
            <person name="Lopez-Garcia S."/>
            <person name="Luque E.M."/>
            <person name="Marcos A.T."/>
            <person name="Martin J."/>
            <person name="McCluskey K."/>
            <person name="Medina H.R."/>
            <person name="Miralles-Duran A."/>
            <person name="Miyazaki A."/>
            <person name="Munoz-Torres E."/>
            <person name="Oguiza J.A."/>
            <person name="Ohm R."/>
            <person name="Olmedo M."/>
            <person name="Orejas M."/>
            <person name="Ortiz-Castellanos L."/>
            <person name="Pisabarro A.G."/>
            <person name="Rodriguez-Romero J."/>
            <person name="Ruiz-Herrera J."/>
            <person name="Ruiz-Vazquez R."/>
            <person name="Sanz C."/>
            <person name="Schackwitz W."/>
            <person name="Schmutz J."/>
            <person name="Shahriari M."/>
            <person name="Shelest E."/>
            <person name="Silva-Franco F."/>
            <person name="Soanes D."/>
            <person name="Syed K."/>
            <person name="Tagua V.G."/>
            <person name="Talbot N.J."/>
            <person name="Thon M."/>
            <person name="De vries R.P."/>
            <person name="Wiebenga A."/>
            <person name="Yadav J.S."/>
            <person name="Braun E.L."/>
            <person name="Baker S."/>
            <person name="Garre V."/>
            <person name="Horwitz B."/>
            <person name="Torres-Martinez S."/>
            <person name="Idnurm A."/>
            <person name="Herrera-Estrella A."/>
            <person name="Gabaldon T."/>
            <person name="Grigoriev I.V."/>
        </authorList>
    </citation>
    <scope>NUCLEOTIDE SEQUENCE [LARGE SCALE GENOMIC DNA]</scope>
    <source>
        <strain evidence="9">NRRL 1555(-)</strain>
    </source>
</reference>
<evidence type="ECO:0000256" key="2">
    <source>
        <dbReference type="ARBA" id="ARBA00022692"/>
    </source>
</evidence>
<dbReference type="PANTHER" id="PTHR11040:SF44">
    <property type="entry name" value="PROTEIN ZNTC-RELATED"/>
    <property type="match status" value="1"/>
</dbReference>
<feature type="transmembrane region" description="Helical" evidence="6">
    <location>
        <begin position="218"/>
        <end position="237"/>
    </location>
</feature>
<dbReference type="FunCoup" id="A0A167PBZ1">
    <property type="interactions" value="280"/>
</dbReference>
<evidence type="ECO:0000313" key="8">
    <source>
        <dbReference type="EMBL" id="OAD77628.1"/>
    </source>
</evidence>
<comment type="subcellular location">
    <subcellularLocation>
        <location evidence="1">Membrane</location>
        <topology evidence="1">Multi-pass membrane protein</topology>
    </subcellularLocation>
</comment>
<dbReference type="OrthoDB" id="448280at2759"/>
<dbReference type="GO" id="GO:0005886">
    <property type="term" value="C:plasma membrane"/>
    <property type="evidence" value="ECO:0007669"/>
    <property type="project" value="TreeGrafter"/>
</dbReference>
<feature type="transmembrane region" description="Helical" evidence="6">
    <location>
        <begin position="277"/>
        <end position="297"/>
    </location>
</feature>
<feature type="transmembrane region" description="Helical" evidence="6">
    <location>
        <begin position="47"/>
        <end position="68"/>
    </location>
</feature>
<keyword evidence="3 6" id="KW-1133">Transmembrane helix</keyword>
<dbReference type="PANTHER" id="PTHR11040">
    <property type="entry name" value="ZINC/IRON TRANSPORTER"/>
    <property type="match status" value="1"/>
</dbReference>